<dbReference type="Gene3D" id="3.40.1830.10">
    <property type="entry name" value="Thermophilic metalloprotease (M29)"/>
    <property type="match status" value="1"/>
</dbReference>
<dbReference type="InterPro" id="IPR052170">
    <property type="entry name" value="M29_Exopeptidase"/>
</dbReference>
<comment type="cofactor">
    <cofactor evidence="3">
        <name>Zn(2+)</name>
        <dbReference type="ChEBI" id="CHEBI:29105"/>
    </cofactor>
</comment>
<comment type="cofactor">
    <cofactor evidence="2">
        <name>Mg(2+)</name>
        <dbReference type="ChEBI" id="CHEBI:18420"/>
    </cofactor>
</comment>
<evidence type="ECO:0000256" key="9">
    <source>
        <dbReference type="ARBA" id="ARBA00023049"/>
    </source>
</evidence>
<proteinExistence type="inferred from homology"/>
<keyword evidence="6" id="KW-0645">Protease</keyword>
<evidence type="ECO:0000313" key="11">
    <source>
        <dbReference type="Proteomes" id="UP000659496"/>
    </source>
</evidence>
<evidence type="ECO:0000256" key="4">
    <source>
        <dbReference type="ARBA" id="ARBA00008236"/>
    </source>
</evidence>
<keyword evidence="8" id="KW-0378">Hydrolase</keyword>
<evidence type="ECO:0000256" key="3">
    <source>
        <dbReference type="ARBA" id="ARBA00001947"/>
    </source>
</evidence>
<keyword evidence="5 10" id="KW-0031">Aminopeptidase</keyword>
<protein>
    <submittedName>
        <fullName evidence="10">Aminopeptidase</fullName>
    </submittedName>
</protein>
<keyword evidence="7" id="KW-0479">Metal-binding</keyword>
<name>A0ABR8PKE6_9BACL</name>
<keyword evidence="9" id="KW-0482">Metalloprotease</keyword>
<evidence type="ECO:0000256" key="5">
    <source>
        <dbReference type="ARBA" id="ARBA00022438"/>
    </source>
</evidence>
<evidence type="ECO:0000256" key="8">
    <source>
        <dbReference type="ARBA" id="ARBA00022801"/>
    </source>
</evidence>
<dbReference type="Proteomes" id="UP000659496">
    <property type="component" value="Unassembled WGS sequence"/>
</dbReference>
<dbReference type="InterPro" id="IPR035097">
    <property type="entry name" value="M29_N-terminal"/>
</dbReference>
<dbReference type="PANTHER" id="PTHR34448:SF3">
    <property type="entry name" value="AMINOPEPTIDASE AMPS"/>
    <property type="match status" value="1"/>
</dbReference>
<dbReference type="InterPro" id="IPR000787">
    <property type="entry name" value="Peptidase_M29"/>
</dbReference>
<dbReference type="PANTHER" id="PTHR34448">
    <property type="entry name" value="AMINOPEPTIDASE"/>
    <property type="match status" value="1"/>
</dbReference>
<comment type="similarity">
    <text evidence="4">Belongs to the peptidase M29 family.</text>
</comment>
<accession>A0ABR8PKE6</accession>
<organism evidence="10 11">
    <name type="scientific">Sporosarcina gallistercoris</name>
    <dbReference type="NCBI Taxonomy" id="2762245"/>
    <lineage>
        <taxon>Bacteria</taxon>
        <taxon>Bacillati</taxon>
        <taxon>Bacillota</taxon>
        <taxon>Bacilli</taxon>
        <taxon>Bacillales</taxon>
        <taxon>Caryophanaceae</taxon>
        <taxon>Sporosarcina</taxon>
    </lineage>
</organism>
<dbReference type="SUPFAM" id="SSF144052">
    <property type="entry name" value="Thermophilic metalloprotease-like"/>
    <property type="match status" value="1"/>
</dbReference>
<comment type="caution">
    <text evidence="10">The sequence shown here is derived from an EMBL/GenBank/DDBJ whole genome shotgun (WGS) entry which is preliminary data.</text>
</comment>
<dbReference type="GO" id="GO:0004177">
    <property type="term" value="F:aminopeptidase activity"/>
    <property type="evidence" value="ECO:0007669"/>
    <property type="project" value="UniProtKB-KW"/>
</dbReference>
<evidence type="ECO:0000256" key="6">
    <source>
        <dbReference type="ARBA" id="ARBA00022670"/>
    </source>
</evidence>
<evidence type="ECO:0000256" key="2">
    <source>
        <dbReference type="ARBA" id="ARBA00001946"/>
    </source>
</evidence>
<evidence type="ECO:0000256" key="7">
    <source>
        <dbReference type="ARBA" id="ARBA00022723"/>
    </source>
</evidence>
<gene>
    <name evidence="10" type="ORF">H9659_09810</name>
</gene>
<dbReference type="EMBL" id="JACSQY010000006">
    <property type="protein sequence ID" value="MBD7908624.1"/>
    <property type="molecule type" value="Genomic_DNA"/>
</dbReference>
<evidence type="ECO:0000313" key="10">
    <source>
        <dbReference type="EMBL" id="MBD7908624.1"/>
    </source>
</evidence>
<reference evidence="10 11" key="1">
    <citation type="submission" date="2020-08" db="EMBL/GenBank/DDBJ databases">
        <title>A Genomic Blueprint of the Chicken Gut Microbiome.</title>
        <authorList>
            <person name="Gilroy R."/>
            <person name="Ravi A."/>
            <person name="Getino M."/>
            <person name="Pursley I."/>
            <person name="Horton D.L."/>
            <person name="Alikhan N.-F."/>
            <person name="Baker D."/>
            <person name="Gharbi K."/>
            <person name="Hall N."/>
            <person name="Watson M."/>
            <person name="Adriaenssens E.M."/>
            <person name="Foster-Nyarko E."/>
            <person name="Jarju S."/>
            <person name="Secka A."/>
            <person name="Antonio M."/>
            <person name="Oren A."/>
            <person name="Chaudhuri R."/>
            <person name="La Ragione R.M."/>
            <person name="Hildebrand F."/>
            <person name="Pallen M.J."/>
        </authorList>
    </citation>
    <scope>NUCLEOTIDE SEQUENCE [LARGE SCALE GENOMIC DNA]</scope>
    <source>
        <strain evidence="10 11">Sa3CUA8</strain>
    </source>
</reference>
<sequence>MNTFEQQLQHYAELAVKVGVNIQPDQSLFISASTDVLEFVRIIVEKAYAAGARQVFVDWSDDVVSRIRYEQAPADSFTEFPSWKVAEREELAKKGTAFMSIVSQSPDLFKNVDPSRIRDAQKASGQALDGFRQMMQADKFSWTVVAAPSADWASLVFPDLPEAEQVPALWNAIFKAVRANTTDPVTEWEQHNQKLHEKVDYLNNKHYHKLHYTAPGTDLTIELPEKHTWCGAGSVNADGATFMANMPTEEVFTAPLKTGVNGVVSSTKPLSYGGTIIDDFKITFKDGKIIDIVAGQGQDVLKNMIEADEGAKYLGEVALVPHESPISASGLLFYNTLFDENASNHLAIGSAYAFNLDGGKEMSRKELEQNGLNQSITHVDFMVGSGEMDIDGILADGTVEPVFRKGTWAF</sequence>
<keyword evidence="11" id="KW-1185">Reference proteome</keyword>
<dbReference type="RefSeq" id="WP_191689940.1">
    <property type="nucleotide sequence ID" value="NZ_JACSQY010000006.1"/>
</dbReference>
<evidence type="ECO:0000256" key="1">
    <source>
        <dbReference type="ARBA" id="ARBA00001941"/>
    </source>
</evidence>
<comment type="cofactor">
    <cofactor evidence="1">
        <name>Co(2+)</name>
        <dbReference type="ChEBI" id="CHEBI:48828"/>
    </cofactor>
</comment>
<dbReference type="Pfam" id="PF02073">
    <property type="entry name" value="Peptidase_M29"/>
    <property type="match status" value="1"/>
</dbReference>
<dbReference type="PRINTS" id="PR00919">
    <property type="entry name" value="THERMOPTASE"/>
</dbReference>